<comment type="caution">
    <text evidence="1">The sequence shown here is derived from an EMBL/GenBank/DDBJ whole genome shotgun (WGS) entry which is preliminary data.</text>
</comment>
<name>A0A5M3XVW4_9ACTN</name>
<sequence>MPELTDFLEDLRCSACGTLDSLWLYPVRGVVECRECGSKATILSVYGGEA</sequence>
<keyword evidence="2" id="KW-1185">Reference proteome</keyword>
<dbReference type="AlphaFoldDB" id="A0A5M3XVW4"/>
<protein>
    <submittedName>
        <fullName evidence="1">Uncharacterized protein</fullName>
    </submittedName>
</protein>
<evidence type="ECO:0000313" key="2">
    <source>
        <dbReference type="Proteomes" id="UP000377595"/>
    </source>
</evidence>
<dbReference type="OrthoDB" id="3540654at2"/>
<dbReference type="Proteomes" id="UP000377595">
    <property type="component" value="Unassembled WGS sequence"/>
</dbReference>
<dbReference type="EMBL" id="BLAF01000043">
    <property type="protein sequence ID" value="GES23691.1"/>
    <property type="molecule type" value="Genomic_DNA"/>
</dbReference>
<gene>
    <name evidence="1" type="ORF">Aple_065900</name>
</gene>
<accession>A0A5M3XVW4</accession>
<proteinExistence type="predicted"/>
<organism evidence="1 2">
    <name type="scientific">Acrocarpospora pleiomorpha</name>
    <dbReference type="NCBI Taxonomy" id="90975"/>
    <lineage>
        <taxon>Bacteria</taxon>
        <taxon>Bacillati</taxon>
        <taxon>Actinomycetota</taxon>
        <taxon>Actinomycetes</taxon>
        <taxon>Streptosporangiales</taxon>
        <taxon>Streptosporangiaceae</taxon>
        <taxon>Acrocarpospora</taxon>
    </lineage>
</organism>
<evidence type="ECO:0000313" key="1">
    <source>
        <dbReference type="EMBL" id="GES23691.1"/>
    </source>
</evidence>
<reference evidence="1 2" key="1">
    <citation type="submission" date="2019-10" db="EMBL/GenBank/DDBJ databases">
        <title>Whole genome shotgun sequence of Acrocarpospora pleiomorpha NBRC 16267.</title>
        <authorList>
            <person name="Ichikawa N."/>
            <person name="Kimura A."/>
            <person name="Kitahashi Y."/>
            <person name="Komaki H."/>
            <person name="Oguchi A."/>
        </authorList>
    </citation>
    <scope>NUCLEOTIDE SEQUENCE [LARGE SCALE GENOMIC DNA]</scope>
    <source>
        <strain evidence="1 2">NBRC 16267</strain>
    </source>
</reference>
<dbReference type="RefSeq" id="WP_155348568.1">
    <property type="nucleotide sequence ID" value="NZ_BAAAHM010000027.1"/>
</dbReference>